<protein>
    <recommendedName>
        <fullName evidence="3 8">Mediator of RNA polymerase II transcription subunit 17</fullName>
    </recommendedName>
    <alternativeName>
        <fullName evidence="7 8">Mediator complex subunit 17</fullName>
    </alternativeName>
</protein>
<dbReference type="RefSeq" id="XP_007392512.1">
    <property type="nucleotide sequence ID" value="XM_007392450.1"/>
</dbReference>
<keyword evidence="6 8" id="KW-0539">Nucleus</keyword>
<reference evidence="10 11" key="1">
    <citation type="journal article" date="2012" name="BMC Genomics">
        <title>Comparative genomics of the white-rot fungi, Phanerochaete carnosa and P. chrysosporium, to elucidate the genetic basis of the distinct wood types they colonize.</title>
        <authorList>
            <person name="Suzuki H."/>
            <person name="MacDonald J."/>
            <person name="Syed K."/>
            <person name="Salamov A."/>
            <person name="Hori C."/>
            <person name="Aerts A."/>
            <person name="Henrissat B."/>
            <person name="Wiebenga A."/>
            <person name="vanKuyk P.A."/>
            <person name="Barry K."/>
            <person name="Lindquist E."/>
            <person name="LaButti K."/>
            <person name="Lapidus A."/>
            <person name="Lucas S."/>
            <person name="Coutinho P."/>
            <person name="Gong Y."/>
            <person name="Samejima M."/>
            <person name="Mahadevan R."/>
            <person name="Abou-Zaid M."/>
            <person name="de Vries R.P."/>
            <person name="Igarashi K."/>
            <person name="Yadav J.S."/>
            <person name="Grigoriev I.V."/>
            <person name="Master E.R."/>
        </authorList>
    </citation>
    <scope>NUCLEOTIDE SEQUENCE [LARGE SCALE GENOMIC DNA]</scope>
    <source>
        <strain evidence="10 11">HHB-10118-sp</strain>
    </source>
</reference>
<comment type="subunit">
    <text evidence="8">Component of the Mediator complex.</text>
</comment>
<comment type="similarity">
    <text evidence="2 8">Belongs to the Mediator complex subunit 17 family.</text>
</comment>
<dbReference type="GeneID" id="18915023"/>
<evidence type="ECO:0000256" key="9">
    <source>
        <dbReference type="SAM" id="MobiDB-lite"/>
    </source>
</evidence>
<evidence type="ECO:0000256" key="6">
    <source>
        <dbReference type="ARBA" id="ARBA00023242"/>
    </source>
</evidence>
<evidence type="ECO:0000256" key="2">
    <source>
        <dbReference type="ARBA" id="ARBA00005635"/>
    </source>
</evidence>
<evidence type="ECO:0000256" key="3">
    <source>
        <dbReference type="ARBA" id="ARBA00019610"/>
    </source>
</evidence>
<feature type="compositionally biased region" description="Pro residues" evidence="9">
    <location>
        <begin position="138"/>
        <end position="150"/>
    </location>
</feature>
<dbReference type="HOGENOM" id="CLU_011785_0_0_1"/>
<dbReference type="Proteomes" id="UP000008370">
    <property type="component" value="Unassembled WGS sequence"/>
</dbReference>
<keyword evidence="11" id="KW-1185">Reference proteome</keyword>
<comment type="function">
    <text evidence="8">Component of the Mediator complex, a coactivator involved in the regulated transcription of nearly all RNA polymerase II-dependent genes. Mediator functions as a bridge to convey information from gene-specific regulatory proteins to the basal RNA polymerase II transcription machinery. Mediator is recruited to promoters by direct interactions with regulatory proteins and serves as a scaffold for the assembly of a functional preinitiation complex with RNA polymerase II and the general transcription factors.</text>
</comment>
<evidence type="ECO:0000256" key="4">
    <source>
        <dbReference type="ARBA" id="ARBA00023015"/>
    </source>
</evidence>
<keyword evidence="4 8" id="KW-0805">Transcription regulation</keyword>
<dbReference type="PANTHER" id="PTHR13114:SF7">
    <property type="entry name" value="MEDIATOR OF RNA POLYMERASE II TRANSCRIPTION SUBUNIT 17"/>
    <property type="match status" value="1"/>
</dbReference>
<evidence type="ECO:0000313" key="11">
    <source>
        <dbReference type="Proteomes" id="UP000008370"/>
    </source>
</evidence>
<dbReference type="Pfam" id="PF10156">
    <property type="entry name" value="Med17"/>
    <property type="match status" value="1"/>
</dbReference>
<dbReference type="PANTHER" id="PTHR13114">
    <property type="entry name" value="MEDIATOR OF RNA POLYMERASE II TRANSCRIPTION SUBUNIT 17"/>
    <property type="match status" value="1"/>
</dbReference>
<keyword evidence="8" id="KW-0010">Activator</keyword>
<evidence type="ECO:0000256" key="1">
    <source>
        <dbReference type="ARBA" id="ARBA00004123"/>
    </source>
</evidence>
<organism evidence="10 11">
    <name type="scientific">Phanerochaete carnosa (strain HHB-10118-sp)</name>
    <name type="common">White-rot fungus</name>
    <name type="synonym">Peniophora carnosa</name>
    <dbReference type="NCBI Taxonomy" id="650164"/>
    <lineage>
        <taxon>Eukaryota</taxon>
        <taxon>Fungi</taxon>
        <taxon>Dikarya</taxon>
        <taxon>Basidiomycota</taxon>
        <taxon>Agaricomycotina</taxon>
        <taxon>Agaricomycetes</taxon>
        <taxon>Polyporales</taxon>
        <taxon>Phanerochaetaceae</taxon>
        <taxon>Phanerochaete</taxon>
    </lineage>
</organism>
<sequence>MEEPEWKKLELSLEQPYKDDEGKLIPILLDITSEGQQVFEPPEDPISKIGENLRRIFLERGVDFFERYHNGIEAAKDEASEEKPKDEAGDVQIQPMTPEELFRMRMDIMPQLHTALGEMSQARDLLSLLLATAPPPQIPGIPQPTAPPQKPSTLNASIVSKPPSIQSVQAFNTQLVIGGKDLALRKAADLLKIAAGSVEKSRSLSERYWLDALKIRRGNWGLIPAPLPFGTATGRGTDKTSKDFLVSFSLEESSVVFRRRAIGRLPTFDSKPGTLEYPLRQYTRLQVSIILTIDGSRRITKNTPRLFDEAQLEESLRAAQAEVVQQEIFAALIREASNLPTASARVSERLIAIEAAQATELRFELVDSENVANEREGTSAQDAVCDLIFATLHVLLLRAHNFIKQHRIGRTNALRNAPPQQQQQPVNPPPLLLPIVELLQYRVFCDRVHVEVGKMADGLAAAGVPVRLRANRVGENGEQLVAMLTKTDGPQTLGGETHLRIDHRHTLRFTYVSPSSLTAHLPQATLTVASITHLTQLLFDEVSRCLLGRICDVGSEMCEVVHGTWFVDLLAGRTVGRWEGRVLTFQVTFAENSGVVCTATKLESSERRPAALVDRYTVAGKAGESLLDWVRRTVDAALSGP</sequence>
<dbReference type="GO" id="GO:0070847">
    <property type="term" value="C:core mediator complex"/>
    <property type="evidence" value="ECO:0007669"/>
    <property type="project" value="TreeGrafter"/>
</dbReference>
<feature type="region of interest" description="Disordered" evidence="9">
    <location>
        <begin position="138"/>
        <end position="158"/>
    </location>
</feature>
<dbReference type="AlphaFoldDB" id="K5W7P1"/>
<name>K5W7P1_PHACS</name>
<comment type="subcellular location">
    <subcellularLocation>
        <location evidence="1 8">Nucleus</location>
    </subcellularLocation>
</comment>
<keyword evidence="5 8" id="KW-0804">Transcription</keyword>
<dbReference type="InParanoid" id="K5W7P1"/>
<dbReference type="EMBL" id="JH930469">
    <property type="protein sequence ID" value="EKM59963.1"/>
    <property type="molecule type" value="Genomic_DNA"/>
</dbReference>
<accession>K5W7P1</accession>
<dbReference type="InterPro" id="IPR019313">
    <property type="entry name" value="Mediator_Med17"/>
</dbReference>
<evidence type="ECO:0000256" key="5">
    <source>
        <dbReference type="ARBA" id="ARBA00023163"/>
    </source>
</evidence>
<dbReference type="OrthoDB" id="10251234at2759"/>
<gene>
    <name evidence="8" type="primary">MED17</name>
    <name evidence="10" type="ORF">PHACADRAFT_250784</name>
</gene>
<evidence type="ECO:0000256" key="8">
    <source>
        <dbReference type="RuleBase" id="RU364140"/>
    </source>
</evidence>
<dbReference type="STRING" id="650164.K5W7P1"/>
<evidence type="ECO:0000313" key="10">
    <source>
        <dbReference type="EMBL" id="EKM59963.1"/>
    </source>
</evidence>
<dbReference type="KEGG" id="pco:PHACADRAFT_250784"/>
<proteinExistence type="inferred from homology"/>
<evidence type="ECO:0000256" key="7">
    <source>
        <dbReference type="ARBA" id="ARBA00032014"/>
    </source>
</evidence>
<dbReference type="GO" id="GO:0006357">
    <property type="term" value="P:regulation of transcription by RNA polymerase II"/>
    <property type="evidence" value="ECO:0007669"/>
    <property type="project" value="InterPro"/>
</dbReference>
<dbReference type="GO" id="GO:0003712">
    <property type="term" value="F:transcription coregulator activity"/>
    <property type="evidence" value="ECO:0007669"/>
    <property type="project" value="InterPro"/>
</dbReference>
<dbReference type="GO" id="GO:0016592">
    <property type="term" value="C:mediator complex"/>
    <property type="evidence" value="ECO:0007669"/>
    <property type="project" value="InterPro"/>
</dbReference>